<dbReference type="GO" id="GO:0016757">
    <property type="term" value="F:glycosyltransferase activity"/>
    <property type="evidence" value="ECO:0007669"/>
    <property type="project" value="InterPro"/>
</dbReference>
<name>A0A4Y1WY05_9BACT</name>
<gene>
    <name evidence="2" type="ORF">A5CPEGH6_04890</name>
</gene>
<dbReference type="KEGG" id="ada:A5CPEGH6_04890"/>
<accession>A0A4Y1WY05</accession>
<proteinExistence type="predicted"/>
<protein>
    <recommendedName>
        <fullName evidence="1">Glycosyl transferase family 1 domain-containing protein</fullName>
    </recommendedName>
</protein>
<reference evidence="3" key="1">
    <citation type="submission" date="2019-06" db="EMBL/GenBank/DDBJ databases">
        <title>Alistipes onderdonkii subsp. vulgaris subsp. nov., Alistipes dispar sp. nov. and Alistipes communis sp. nov., isolated from human faeces, and creation of Alistipes onderdonkii subsp. onderdonkii subsp. nov.</title>
        <authorList>
            <person name="Sakamoto M."/>
            <person name="Ikeyama N."/>
            <person name="Ogata Y."/>
            <person name="Suda W."/>
            <person name="Iino T."/>
            <person name="Hattori M."/>
            <person name="Ohkuma M."/>
        </authorList>
    </citation>
    <scope>NUCLEOTIDE SEQUENCE [LARGE SCALE GENOMIC DNA]</scope>
    <source>
        <strain evidence="3">5CPEGH6</strain>
    </source>
</reference>
<evidence type="ECO:0000259" key="1">
    <source>
        <dbReference type="Pfam" id="PF00534"/>
    </source>
</evidence>
<dbReference type="PANTHER" id="PTHR12526">
    <property type="entry name" value="GLYCOSYLTRANSFERASE"/>
    <property type="match status" value="1"/>
</dbReference>
<dbReference type="AlphaFoldDB" id="A0A4Y1WY05"/>
<dbReference type="SUPFAM" id="SSF53756">
    <property type="entry name" value="UDP-Glycosyltransferase/glycogen phosphorylase"/>
    <property type="match status" value="1"/>
</dbReference>
<dbReference type="EMBL" id="AP019736">
    <property type="protein sequence ID" value="BBL05851.1"/>
    <property type="molecule type" value="Genomic_DNA"/>
</dbReference>
<organism evidence="2 3">
    <name type="scientific">Alistipes dispar</name>
    <dbReference type="NCBI Taxonomy" id="2585119"/>
    <lineage>
        <taxon>Bacteria</taxon>
        <taxon>Pseudomonadati</taxon>
        <taxon>Bacteroidota</taxon>
        <taxon>Bacteroidia</taxon>
        <taxon>Bacteroidales</taxon>
        <taxon>Rikenellaceae</taxon>
        <taxon>Alistipes</taxon>
    </lineage>
</organism>
<dbReference type="InterPro" id="IPR001296">
    <property type="entry name" value="Glyco_trans_1"/>
</dbReference>
<dbReference type="Gene3D" id="3.40.50.2000">
    <property type="entry name" value="Glycogen Phosphorylase B"/>
    <property type="match status" value="2"/>
</dbReference>
<keyword evidence="3" id="KW-1185">Reference proteome</keyword>
<sequence>MVADRAAHNLLASGSIYNCYSGAEYFASKGYRADKNIVIPNCFMDISEPIVRAERAVKHIVTVGRFVPQKDYRTIVRTIACLKRLRGDFVMDIIGYGTEERNIREWIGKYGVDECVNIHICPDNVQTLVRDADIYLSASLFEGTSNSIMEALNWSLPVVATDVGDNGRLVINGCNGILHSVGDAEGMARSVALLLESVELRNRYGTAGHRHLRDNYSTEIFESKYINLIDEGKLV</sequence>
<dbReference type="Pfam" id="PF00534">
    <property type="entry name" value="Glycos_transf_1"/>
    <property type="match status" value="1"/>
</dbReference>
<dbReference type="CDD" id="cd03801">
    <property type="entry name" value="GT4_PimA-like"/>
    <property type="match status" value="1"/>
</dbReference>
<feature type="domain" description="Glycosyl transferase family 1" evidence="1">
    <location>
        <begin position="58"/>
        <end position="209"/>
    </location>
</feature>
<evidence type="ECO:0000313" key="3">
    <source>
        <dbReference type="Proteomes" id="UP000319374"/>
    </source>
</evidence>
<evidence type="ECO:0000313" key="2">
    <source>
        <dbReference type="EMBL" id="BBL05851.1"/>
    </source>
</evidence>
<dbReference type="Proteomes" id="UP000319374">
    <property type="component" value="Chromosome"/>
</dbReference>